<dbReference type="GO" id="GO:0008017">
    <property type="term" value="F:microtubule binding"/>
    <property type="evidence" value="ECO:0000318"/>
    <property type="project" value="GO_Central"/>
</dbReference>
<dbReference type="STRING" id="5722.A2DUD5"/>
<organism evidence="3 4">
    <name type="scientific">Trichomonas vaginalis (strain ATCC PRA-98 / G3)</name>
    <dbReference type="NCBI Taxonomy" id="412133"/>
    <lineage>
        <taxon>Eukaryota</taxon>
        <taxon>Metamonada</taxon>
        <taxon>Parabasalia</taxon>
        <taxon>Trichomonadida</taxon>
        <taxon>Trichomonadidae</taxon>
        <taxon>Trichomonas</taxon>
    </lineage>
</organism>
<dbReference type="VEuPathDB" id="TrichDB:TVAG_262230"/>
<evidence type="ECO:0000313" key="3">
    <source>
        <dbReference type="EMBL" id="EAY15973.1"/>
    </source>
</evidence>
<dbReference type="SUPFAM" id="SSF48371">
    <property type="entry name" value="ARM repeat"/>
    <property type="match status" value="1"/>
</dbReference>
<dbReference type="Proteomes" id="UP000001542">
    <property type="component" value="Unassembled WGS sequence"/>
</dbReference>
<reference evidence="3" key="2">
    <citation type="journal article" date="2007" name="Science">
        <title>Draft genome sequence of the sexually transmitted pathogen Trichomonas vaginalis.</title>
        <authorList>
            <person name="Carlton J.M."/>
            <person name="Hirt R.P."/>
            <person name="Silva J.C."/>
            <person name="Delcher A.L."/>
            <person name="Schatz M."/>
            <person name="Zhao Q."/>
            <person name="Wortman J.R."/>
            <person name="Bidwell S.L."/>
            <person name="Alsmark U.C.M."/>
            <person name="Besteiro S."/>
            <person name="Sicheritz-Ponten T."/>
            <person name="Noel C.J."/>
            <person name="Dacks J.B."/>
            <person name="Foster P.G."/>
            <person name="Simillion C."/>
            <person name="Van de Peer Y."/>
            <person name="Miranda-Saavedra D."/>
            <person name="Barton G.J."/>
            <person name="Westrop G.D."/>
            <person name="Mueller S."/>
            <person name="Dessi D."/>
            <person name="Fiori P.L."/>
            <person name="Ren Q."/>
            <person name="Paulsen I."/>
            <person name="Zhang H."/>
            <person name="Bastida-Corcuera F.D."/>
            <person name="Simoes-Barbosa A."/>
            <person name="Brown M.T."/>
            <person name="Hayes R.D."/>
            <person name="Mukherjee M."/>
            <person name="Okumura C.Y."/>
            <person name="Schneider R."/>
            <person name="Smith A.J."/>
            <person name="Vanacova S."/>
            <person name="Villalvazo M."/>
            <person name="Haas B.J."/>
            <person name="Pertea M."/>
            <person name="Feldblyum T.V."/>
            <person name="Utterback T.R."/>
            <person name="Shu C.L."/>
            <person name="Osoegawa K."/>
            <person name="de Jong P.J."/>
            <person name="Hrdy I."/>
            <person name="Horvathova L."/>
            <person name="Zubacova Z."/>
            <person name="Dolezal P."/>
            <person name="Malik S.B."/>
            <person name="Logsdon J.M. Jr."/>
            <person name="Henze K."/>
            <person name="Gupta A."/>
            <person name="Wang C.C."/>
            <person name="Dunne R.L."/>
            <person name="Upcroft J.A."/>
            <person name="Upcroft P."/>
            <person name="White O."/>
            <person name="Salzberg S.L."/>
            <person name="Tang P."/>
            <person name="Chiu C.-H."/>
            <person name="Lee Y.-S."/>
            <person name="Embley T.M."/>
            <person name="Coombs G.H."/>
            <person name="Mottram J.C."/>
            <person name="Tachezy J."/>
            <person name="Fraser-Liggett C.M."/>
            <person name="Johnson P.J."/>
        </authorList>
    </citation>
    <scope>NUCLEOTIDE SEQUENCE [LARGE SCALE GENOMIC DNA]</scope>
    <source>
        <strain evidence="3">G3</strain>
    </source>
</reference>
<dbReference type="PANTHER" id="PTHR21567:SF9">
    <property type="entry name" value="CLIP-ASSOCIATING PROTEIN"/>
    <property type="match status" value="1"/>
</dbReference>
<dbReference type="GO" id="GO:0000278">
    <property type="term" value="P:mitotic cell cycle"/>
    <property type="evidence" value="ECO:0007669"/>
    <property type="project" value="UniProtKB-ARBA"/>
</dbReference>
<dbReference type="InterPro" id="IPR024395">
    <property type="entry name" value="CLASP_N_dom"/>
</dbReference>
<proteinExistence type="predicted"/>
<dbReference type="Gene3D" id="1.25.10.10">
    <property type="entry name" value="Leucine-rich Repeat Variant"/>
    <property type="match status" value="1"/>
</dbReference>
<dbReference type="InParanoid" id="A2DUD5"/>
<dbReference type="GO" id="GO:0005881">
    <property type="term" value="C:cytoplasmic microtubule"/>
    <property type="evidence" value="ECO:0000318"/>
    <property type="project" value="GO_Central"/>
</dbReference>
<dbReference type="GO" id="GO:0000226">
    <property type="term" value="P:microtubule cytoskeleton organization"/>
    <property type="evidence" value="ECO:0000318"/>
    <property type="project" value="GO_Central"/>
</dbReference>
<sequence length="607" mass="68198">MFESPFDLVEEVQIKSASEAAKESELLASLLDEKSEWDSKFNAIKRSMSLIKGGALDYPEFNLNIFVPSIANVVTDLRSTLVKWGALFACALSKVLGVKFSNFTDLFIPNLFKQATHGTAVISQSCHFAIVEIVSNSPSRKTARCILDKASDKSSARRLIVAESLKIMTTSWPKNIYTPLQTDISSAVTKLRKDASSEVRNTFRSSPGQVLQPPSSGTPPSISRLTPKESFRRLSPRIPQISKTPRPSLPAVPSFQATKPHNESEATQFIHQISQQLESTVPASKKRKVKMIQEAFPAAVDLTPYDPTLYTIIPKLLKRYKDETKEVITDILISMELDEKVLKSSISTYTFEGLLELFKRDADALAFVKHVYSTNQELVTENSLKRLKEIQKSNPDDKEFNEIIESLTPHKEYIDELIDKAISNQNYDGIITEAYSSSESTKFMNDINNSDKIPNLFKSEHNLTACELCENLIRKIPTLTFDSSLSFLIKKITNSSLCAPISEKIVHVIMQQGQIHKRFSELLNEPGFLSALANYLPKANSSASTKIYQNLSEILVQQMKSDNLTSRRCSAMCIIYLMKNTGDKSILEKLNENQKLVIKKYSQRLNL</sequence>
<feature type="region of interest" description="Disordered" evidence="1">
    <location>
        <begin position="198"/>
        <end position="230"/>
    </location>
</feature>
<dbReference type="PANTHER" id="PTHR21567">
    <property type="entry name" value="CLASP"/>
    <property type="match status" value="1"/>
</dbReference>
<protein>
    <recommendedName>
        <fullName evidence="2">CLASP N-terminal domain-containing protein</fullName>
    </recommendedName>
</protein>
<dbReference type="AlphaFoldDB" id="A2DUD5"/>
<accession>A2DUD5</accession>
<dbReference type="KEGG" id="tva:4773980"/>
<dbReference type="SMR" id="A2DUD5"/>
<feature type="compositionally biased region" description="Polar residues" evidence="1">
    <location>
        <begin position="198"/>
        <end position="224"/>
    </location>
</feature>
<feature type="domain" description="CLASP N-terminal" evidence="2">
    <location>
        <begin position="32"/>
        <end position="205"/>
    </location>
</feature>
<dbReference type="InterPro" id="IPR011989">
    <property type="entry name" value="ARM-like"/>
</dbReference>
<keyword evidence="4" id="KW-1185">Reference proteome</keyword>
<dbReference type="EMBL" id="DS113248">
    <property type="protein sequence ID" value="EAY15973.1"/>
    <property type="molecule type" value="Genomic_DNA"/>
</dbReference>
<evidence type="ECO:0000259" key="2">
    <source>
        <dbReference type="Pfam" id="PF12348"/>
    </source>
</evidence>
<evidence type="ECO:0000256" key="1">
    <source>
        <dbReference type="SAM" id="MobiDB-lite"/>
    </source>
</evidence>
<dbReference type="Pfam" id="PF12348">
    <property type="entry name" value="CLASP_N"/>
    <property type="match status" value="1"/>
</dbReference>
<reference evidence="3" key="1">
    <citation type="submission" date="2006-10" db="EMBL/GenBank/DDBJ databases">
        <authorList>
            <person name="Amadeo P."/>
            <person name="Zhao Q."/>
            <person name="Wortman J."/>
            <person name="Fraser-Liggett C."/>
            <person name="Carlton J."/>
        </authorList>
    </citation>
    <scope>NUCLEOTIDE SEQUENCE</scope>
    <source>
        <strain evidence="3">G3</strain>
    </source>
</reference>
<name>A2DUD5_TRIV3</name>
<dbReference type="OrthoDB" id="10635441at2759"/>
<dbReference type="VEuPathDB" id="TrichDB:TVAGG3_0595910"/>
<gene>
    <name evidence="3" type="ORF">TVAG_262230</name>
</gene>
<dbReference type="RefSeq" id="XP_001328196.1">
    <property type="nucleotide sequence ID" value="XM_001328161.1"/>
</dbReference>
<evidence type="ECO:0000313" key="4">
    <source>
        <dbReference type="Proteomes" id="UP000001542"/>
    </source>
</evidence>
<dbReference type="GO" id="GO:0005819">
    <property type="term" value="C:spindle"/>
    <property type="evidence" value="ECO:0007669"/>
    <property type="project" value="UniProtKB-ARBA"/>
</dbReference>
<dbReference type="InterPro" id="IPR016024">
    <property type="entry name" value="ARM-type_fold"/>
</dbReference>